<proteinExistence type="predicted"/>
<keyword evidence="2" id="KW-1185">Reference proteome</keyword>
<dbReference type="VEuPathDB" id="PlasmoDB:C922_05710"/>
<reference evidence="1 2" key="1">
    <citation type="submission" date="2013-02" db="EMBL/GenBank/DDBJ databases">
        <title>The Genome Sequence of Plasmodium inui San Antonio 1.</title>
        <authorList>
            <consortium name="The Broad Institute Genome Sequencing Platform"/>
            <consortium name="The Broad Institute Genome Sequencing Center for Infectious Disease"/>
            <person name="Neafsey D."/>
            <person name="Cheeseman I."/>
            <person name="Volkman S."/>
            <person name="Adams J."/>
            <person name="Walker B."/>
            <person name="Young S.K."/>
            <person name="Zeng Q."/>
            <person name="Gargeya S."/>
            <person name="Fitzgerald M."/>
            <person name="Haas B."/>
            <person name="Abouelleil A."/>
            <person name="Alvarado L."/>
            <person name="Arachchi H.M."/>
            <person name="Berlin A.M."/>
            <person name="Chapman S.B."/>
            <person name="Dewar J."/>
            <person name="Goldberg J."/>
            <person name="Griggs A."/>
            <person name="Gujja S."/>
            <person name="Hansen M."/>
            <person name="Howarth C."/>
            <person name="Imamovic A."/>
            <person name="Larimer J."/>
            <person name="McCowan C."/>
            <person name="Murphy C."/>
            <person name="Neiman D."/>
            <person name="Pearson M."/>
            <person name="Priest M."/>
            <person name="Roberts A."/>
            <person name="Saif S."/>
            <person name="Shea T."/>
            <person name="Sisk P."/>
            <person name="Sykes S."/>
            <person name="Wortman J."/>
            <person name="Nusbaum C."/>
            <person name="Birren B."/>
        </authorList>
    </citation>
    <scope>NUCLEOTIDE SEQUENCE [LARGE SCALE GENOMIC DNA]</scope>
    <source>
        <strain evidence="1 2">San Antonio 1</strain>
    </source>
</reference>
<sequence>MNGMTVPVIVLYDGYYAINHVDLFSVASFEEYYGYIQNGVPRGTCLSSKCHYVKGLVLSLLAQLYEVRDRTALNGCQQHHDFDSTMVPIVL</sequence>
<dbReference type="EMBL" id="KI965604">
    <property type="protein sequence ID" value="EUD63910.1"/>
    <property type="molecule type" value="Genomic_DNA"/>
</dbReference>
<evidence type="ECO:0000313" key="1">
    <source>
        <dbReference type="EMBL" id="EUD63910.1"/>
    </source>
</evidence>
<accession>W6ZXC4</accession>
<evidence type="ECO:0000313" key="2">
    <source>
        <dbReference type="Proteomes" id="UP000030640"/>
    </source>
</evidence>
<organism evidence="1 2">
    <name type="scientific">Plasmodium inui San Antonio 1</name>
    <dbReference type="NCBI Taxonomy" id="1237626"/>
    <lineage>
        <taxon>Eukaryota</taxon>
        <taxon>Sar</taxon>
        <taxon>Alveolata</taxon>
        <taxon>Apicomplexa</taxon>
        <taxon>Aconoidasida</taxon>
        <taxon>Haemosporida</taxon>
        <taxon>Plasmodiidae</taxon>
        <taxon>Plasmodium</taxon>
        <taxon>Plasmodium (Plasmodium)</taxon>
    </lineage>
</organism>
<name>W6ZXC4_9APIC</name>
<dbReference type="RefSeq" id="XP_008819503.1">
    <property type="nucleotide sequence ID" value="XM_008821281.1"/>
</dbReference>
<dbReference type="Proteomes" id="UP000030640">
    <property type="component" value="Unassembled WGS sequence"/>
</dbReference>
<gene>
    <name evidence="1" type="ORF">C922_05710</name>
</gene>
<dbReference type="GeneID" id="20040984"/>
<dbReference type="AlphaFoldDB" id="W6ZXC4"/>
<protein>
    <submittedName>
        <fullName evidence="1">Uncharacterized protein</fullName>
    </submittedName>
</protein>